<evidence type="ECO:0000313" key="6">
    <source>
        <dbReference type="Proteomes" id="UP001175353"/>
    </source>
</evidence>
<evidence type="ECO:0000256" key="1">
    <source>
        <dbReference type="SAM" id="MobiDB-lite"/>
    </source>
</evidence>
<gene>
    <name evidence="4" type="ORF">B0A54_01116</name>
    <name evidence="2" type="ORF">LTR82_004924</name>
    <name evidence="3" type="ORF">LTR91_000354</name>
</gene>
<comment type="caution">
    <text evidence="4">The sequence shown here is derived from an EMBL/GenBank/DDBJ whole genome shotgun (WGS) entry which is preliminary data.</text>
</comment>
<evidence type="ECO:0000313" key="5">
    <source>
        <dbReference type="Proteomes" id="UP000310066"/>
    </source>
</evidence>
<evidence type="ECO:0000313" key="4">
    <source>
        <dbReference type="EMBL" id="TKA49040.1"/>
    </source>
</evidence>
<dbReference type="OrthoDB" id="3942703at2759"/>
<reference evidence="2" key="2">
    <citation type="submission" date="2021-12" db="EMBL/GenBank/DDBJ databases">
        <title>Black yeast isolated from Biological Soil Crust.</title>
        <authorList>
            <person name="Kurbessoian T."/>
        </authorList>
    </citation>
    <scope>NUCLEOTIDE SEQUENCE</scope>
    <source>
        <strain evidence="2">CCFEE 5208</strain>
    </source>
</reference>
<keyword evidence="6" id="KW-1185">Reference proteome</keyword>
<dbReference type="Proteomes" id="UP000310066">
    <property type="component" value="Unassembled WGS sequence"/>
</dbReference>
<name>A0A4U0VIH3_9PEZI</name>
<dbReference type="EMBL" id="NAJP01000002">
    <property type="protein sequence ID" value="TKA49040.1"/>
    <property type="molecule type" value="Genomic_DNA"/>
</dbReference>
<evidence type="ECO:0000313" key="2">
    <source>
        <dbReference type="EMBL" id="KAK0323804.1"/>
    </source>
</evidence>
<proteinExistence type="predicted"/>
<dbReference type="EMBL" id="JASUXU010000011">
    <property type="protein sequence ID" value="KAK0323804.1"/>
    <property type="molecule type" value="Genomic_DNA"/>
</dbReference>
<protein>
    <submittedName>
        <fullName evidence="4">Uncharacterized protein</fullName>
    </submittedName>
</protein>
<dbReference type="Proteomes" id="UP001175353">
    <property type="component" value="Unassembled WGS sequence"/>
</dbReference>
<reference evidence="3" key="3">
    <citation type="submission" date="2023-06" db="EMBL/GenBank/DDBJ databases">
        <title>Black Yeasts Isolated from many extreme environments.</title>
        <authorList>
            <person name="Coleine C."/>
            <person name="Stajich J.E."/>
            <person name="Selbmann L."/>
        </authorList>
    </citation>
    <scope>NUCLEOTIDE SEQUENCE</scope>
    <source>
        <strain evidence="3">CCFEE 5200</strain>
    </source>
</reference>
<feature type="region of interest" description="Disordered" evidence="1">
    <location>
        <begin position="116"/>
        <end position="146"/>
    </location>
</feature>
<dbReference type="Proteomes" id="UP001168146">
    <property type="component" value="Unassembled WGS sequence"/>
</dbReference>
<dbReference type="AlphaFoldDB" id="A0A4U0VIH3"/>
<organism evidence="4 5">
    <name type="scientific">Friedmanniomyces endolithicus</name>
    <dbReference type="NCBI Taxonomy" id="329885"/>
    <lineage>
        <taxon>Eukaryota</taxon>
        <taxon>Fungi</taxon>
        <taxon>Dikarya</taxon>
        <taxon>Ascomycota</taxon>
        <taxon>Pezizomycotina</taxon>
        <taxon>Dothideomycetes</taxon>
        <taxon>Dothideomycetidae</taxon>
        <taxon>Mycosphaerellales</taxon>
        <taxon>Teratosphaeriaceae</taxon>
        <taxon>Friedmanniomyces</taxon>
    </lineage>
</organism>
<evidence type="ECO:0000313" key="3">
    <source>
        <dbReference type="EMBL" id="KAK1016334.1"/>
    </source>
</evidence>
<sequence>MEDDDQHKNLNSVERVFIAMHDGMMKLYAEGKHMEWIGIAETLLTKANLPILIRARCHAMLSRRINNPFSVQRAERAVEILDVKVRGMVSAEVFPEGDLEEAQGLLGLAKEQSAAAEGCHKPASPVEDGEGEGQAGDQGERVLAEF</sequence>
<accession>A0A4U0VIH3</accession>
<reference evidence="4 5" key="1">
    <citation type="submission" date="2017-03" db="EMBL/GenBank/DDBJ databases">
        <title>Genomes of endolithic fungi from Antarctica.</title>
        <authorList>
            <person name="Coleine C."/>
            <person name="Masonjones S."/>
            <person name="Stajich J.E."/>
        </authorList>
    </citation>
    <scope>NUCLEOTIDE SEQUENCE [LARGE SCALE GENOMIC DNA]</scope>
    <source>
        <strain evidence="4 5">CCFEE 5311</strain>
    </source>
</reference>
<dbReference type="EMBL" id="JAUJLE010000001">
    <property type="protein sequence ID" value="KAK1016334.1"/>
    <property type="molecule type" value="Genomic_DNA"/>
</dbReference>